<organism evidence="1">
    <name type="scientific">Acidithiobacillus ferrivorans</name>
    <dbReference type="NCBI Taxonomy" id="160808"/>
    <lineage>
        <taxon>Bacteria</taxon>
        <taxon>Pseudomonadati</taxon>
        <taxon>Pseudomonadota</taxon>
        <taxon>Acidithiobacillia</taxon>
        <taxon>Acidithiobacillales</taxon>
        <taxon>Acidithiobacillaceae</taxon>
        <taxon>Acidithiobacillus</taxon>
    </lineage>
</organism>
<evidence type="ECO:0000313" key="2">
    <source>
        <dbReference type="EMBL" id="SMH64173.1"/>
    </source>
</evidence>
<gene>
    <name evidence="2" type="ORF">AFERRI_10206</name>
    <name evidence="1" type="ORF">AFERRI_40164</name>
</gene>
<reference evidence="1" key="1">
    <citation type="submission" date="2014-03" db="EMBL/GenBank/DDBJ databases">
        <authorList>
            <person name="Genoscope - CEA"/>
        </authorList>
    </citation>
    <scope>NUCLEOTIDE SEQUENCE [LARGE SCALE GENOMIC DNA]</scope>
    <source>
        <strain evidence="1">CF27</strain>
    </source>
</reference>
<dbReference type="EMBL" id="LT841305">
    <property type="protein sequence ID" value="SMH64173.1"/>
    <property type="molecule type" value="Genomic_DNA"/>
</dbReference>
<protein>
    <submittedName>
        <fullName evidence="1">Uncharacterized protein</fullName>
    </submittedName>
</protein>
<accession>A0A060UNI7</accession>
<dbReference type="Proteomes" id="UP000193925">
    <property type="component" value="Chromosome AFERRI"/>
</dbReference>
<evidence type="ECO:0000313" key="3">
    <source>
        <dbReference type="Proteomes" id="UP000193925"/>
    </source>
</evidence>
<evidence type="ECO:0000313" key="1">
    <source>
        <dbReference type="EMBL" id="CDQ10212.1"/>
    </source>
</evidence>
<dbReference type="AlphaFoldDB" id="A0A060UNI7"/>
<sequence length="68" mass="7951">MDHRAVTSTDLVRAYEANPRTSKAIASRLQELTNEREPYDYADLQRIIAEENARHESRYDYHREVGNG</sequence>
<dbReference type="EMBL" id="CCCS020000034">
    <property type="protein sequence ID" value="CDQ10212.1"/>
    <property type="molecule type" value="Genomic_DNA"/>
</dbReference>
<reference evidence="2 3" key="3">
    <citation type="submission" date="2017-03" db="EMBL/GenBank/DDBJ databases">
        <authorList>
            <person name="Regsiter A."/>
            <person name="William W."/>
        </authorList>
    </citation>
    <scope>NUCLEOTIDE SEQUENCE [LARGE SCALE GENOMIC DNA]</scope>
    <source>
        <strain evidence="2">PRJEB5721</strain>
    </source>
</reference>
<reference evidence="1" key="2">
    <citation type="submission" date="2014-07" db="EMBL/GenBank/DDBJ databases">
        <title>Initial genome analysis of the psychrotolerant acidophile Acidithiobacillus ferrivorans CF27: insights into iron and sulfur oxidation pathways and into biofilm formation.</title>
        <authorList>
            <person name="Talla E."/>
            <person name="Hedrich S."/>
            <person name="Mangenot S."/>
            <person name="Ji B."/>
            <person name="Johnson D.B."/>
            <person name="Barbe V."/>
            <person name="Bonnefoy V."/>
        </authorList>
    </citation>
    <scope>NUCLEOTIDE SEQUENCE [LARGE SCALE GENOMIC DNA]</scope>
    <source>
        <strain evidence="1">CF27</strain>
    </source>
</reference>
<keyword evidence="3" id="KW-1185">Reference proteome</keyword>
<dbReference type="RefSeq" id="WP_035192572.1">
    <property type="nucleotide sequence ID" value="NZ_CCCS020000034.1"/>
</dbReference>
<name>A0A060UNI7_9PROT</name>
<proteinExistence type="predicted"/>